<gene>
    <name evidence="4" type="ORF">HG66A1_35150</name>
</gene>
<dbReference type="RefSeq" id="WP_145186445.1">
    <property type="nucleotide sequence ID" value="NZ_CP036266.1"/>
</dbReference>
<evidence type="ECO:0000313" key="5">
    <source>
        <dbReference type="Proteomes" id="UP000320421"/>
    </source>
</evidence>
<dbReference type="AlphaFoldDB" id="A0A517PQR4"/>
<sequence length="132" mass="14633" precursor="true">MLKQHALKMIAILSTVIAFTVCTADSIPAQQKEGESAKPTAKKTEGTKAPAKRKVRLPNHYGKLNLTDDQREKIYKIQKDYKAQIDSLKKQLAEIDAKKDAECAEVLSASQKTILGEILAQIEKKKAAKKNN</sequence>
<feature type="signal peptide" evidence="3">
    <location>
        <begin position="1"/>
        <end position="23"/>
    </location>
</feature>
<accession>A0A517PQR4</accession>
<feature type="compositionally biased region" description="Basic and acidic residues" evidence="2">
    <location>
        <begin position="32"/>
        <end position="46"/>
    </location>
</feature>
<evidence type="ECO:0000256" key="3">
    <source>
        <dbReference type="SAM" id="SignalP"/>
    </source>
</evidence>
<keyword evidence="1" id="KW-0175">Coiled coil</keyword>
<evidence type="ECO:0008006" key="6">
    <source>
        <dbReference type="Google" id="ProtNLM"/>
    </source>
</evidence>
<dbReference type="Proteomes" id="UP000320421">
    <property type="component" value="Chromosome"/>
</dbReference>
<evidence type="ECO:0000256" key="2">
    <source>
        <dbReference type="SAM" id="MobiDB-lite"/>
    </source>
</evidence>
<evidence type="ECO:0000256" key="1">
    <source>
        <dbReference type="SAM" id="Coils"/>
    </source>
</evidence>
<name>A0A517PQR4_9PLAN</name>
<organism evidence="4 5">
    <name type="scientific">Gimesia chilikensis</name>
    <dbReference type="NCBI Taxonomy" id="2605989"/>
    <lineage>
        <taxon>Bacteria</taxon>
        <taxon>Pseudomonadati</taxon>
        <taxon>Planctomycetota</taxon>
        <taxon>Planctomycetia</taxon>
        <taxon>Planctomycetales</taxon>
        <taxon>Planctomycetaceae</taxon>
        <taxon>Gimesia</taxon>
    </lineage>
</organism>
<feature type="coiled-coil region" evidence="1">
    <location>
        <begin position="78"/>
        <end position="105"/>
    </location>
</feature>
<protein>
    <recommendedName>
        <fullName evidence="6">LTXXQ motif protein</fullName>
    </recommendedName>
</protein>
<feature type="region of interest" description="Disordered" evidence="2">
    <location>
        <begin position="30"/>
        <end position="54"/>
    </location>
</feature>
<keyword evidence="3" id="KW-0732">Signal</keyword>
<proteinExistence type="predicted"/>
<dbReference type="OrthoDB" id="214204at2"/>
<keyword evidence="5" id="KW-1185">Reference proteome</keyword>
<reference evidence="4 5" key="1">
    <citation type="submission" date="2019-02" db="EMBL/GenBank/DDBJ databases">
        <title>Deep-cultivation of Planctomycetes and their phenomic and genomic characterization uncovers novel biology.</title>
        <authorList>
            <person name="Wiegand S."/>
            <person name="Jogler M."/>
            <person name="Boedeker C."/>
            <person name="Pinto D."/>
            <person name="Vollmers J."/>
            <person name="Rivas-Marin E."/>
            <person name="Kohn T."/>
            <person name="Peeters S.H."/>
            <person name="Heuer A."/>
            <person name="Rast P."/>
            <person name="Oberbeckmann S."/>
            <person name="Bunk B."/>
            <person name="Jeske O."/>
            <person name="Meyerdierks A."/>
            <person name="Storesund J.E."/>
            <person name="Kallscheuer N."/>
            <person name="Luecker S."/>
            <person name="Lage O.M."/>
            <person name="Pohl T."/>
            <person name="Merkel B.J."/>
            <person name="Hornburger P."/>
            <person name="Mueller R.-W."/>
            <person name="Bruemmer F."/>
            <person name="Labrenz M."/>
            <person name="Spormann A.M."/>
            <person name="Op den Camp H."/>
            <person name="Overmann J."/>
            <person name="Amann R."/>
            <person name="Jetten M.S.M."/>
            <person name="Mascher T."/>
            <person name="Medema M.H."/>
            <person name="Devos D.P."/>
            <person name="Kaster A.-K."/>
            <person name="Ovreas L."/>
            <person name="Rohde M."/>
            <person name="Galperin M.Y."/>
            <person name="Jogler C."/>
        </authorList>
    </citation>
    <scope>NUCLEOTIDE SEQUENCE [LARGE SCALE GENOMIC DNA]</scope>
    <source>
        <strain evidence="4 5">HG66A1</strain>
    </source>
</reference>
<dbReference type="EMBL" id="CP036266">
    <property type="protein sequence ID" value="QDT21712.1"/>
    <property type="molecule type" value="Genomic_DNA"/>
</dbReference>
<evidence type="ECO:0000313" key="4">
    <source>
        <dbReference type="EMBL" id="QDT21712.1"/>
    </source>
</evidence>
<feature type="chain" id="PRO_5021971578" description="LTXXQ motif protein" evidence="3">
    <location>
        <begin position="24"/>
        <end position="132"/>
    </location>
</feature>